<comment type="subcellular location">
    <subcellularLocation>
        <location evidence="2">Gas vesicle</location>
    </subcellularLocation>
</comment>
<organism evidence="4 5">
    <name type="scientific">Oceanobacillus kapialis</name>
    <dbReference type="NCBI Taxonomy" id="481353"/>
    <lineage>
        <taxon>Bacteria</taxon>
        <taxon>Bacillati</taxon>
        <taxon>Bacillota</taxon>
        <taxon>Bacilli</taxon>
        <taxon>Bacillales</taxon>
        <taxon>Bacillaceae</taxon>
        <taxon>Oceanobacillus</taxon>
    </lineage>
</organism>
<sequence>MGNLIYLYGLTPTTEMEKRALPSITGFDGKSSLYTLPIGETTAIVCELSEEEYNAKNIENKVNNDMEWLQEKAFHHHETITSLHQQYTFIPLKFCTIYEDPENLQATISASEEQLSQSFKTLHANEEWTLKIYCKEQKLRDAIKKSHPALEKKKEEIAKLPRGRQFFEKKKMDSIVDKQLEQEKDLFGEILHEELKSIATNYTVKKNWDKDMTGLKEDMVWNSAYLVAKEKVEVFKDKILTFEEQQADTTWRIEATGPWPAYHFSDFSQGEEKQYANNS</sequence>
<comment type="caution">
    <text evidence="4">The sequence shown here is derived from an EMBL/GenBank/DDBJ whole genome shotgun (WGS) entry which is preliminary data.</text>
</comment>
<protein>
    <submittedName>
        <fullName evidence="4">GvpL/GvpF family gas vesicle protein</fullName>
    </submittedName>
</protein>
<comment type="similarity">
    <text evidence="3">Belongs to the gas vesicle GvpF/GvpL family.</text>
</comment>
<evidence type="ECO:0000256" key="3">
    <source>
        <dbReference type="ARBA" id="ARBA00035643"/>
    </source>
</evidence>
<evidence type="ECO:0000256" key="2">
    <source>
        <dbReference type="ARBA" id="ARBA00035108"/>
    </source>
</evidence>
<dbReference type="PANTHER" id="PTHR36852">
    <property type="entry name" value="PROTEIN GVPL 2"/>
    <property type="match status" value="1"/>
</dbReference>
<name>A0ABW5PXB9_9BACI</name>
<keyword evidence="5" id="KW-1185">Reference proteome</keyword>
<evidence type="ECO:0000313" key="5">
    <source>
        <dbReference type="Proteomes" id="UP001597451"/>
    </source>
</evidence>
<accession>A0ABW5PXB9</accession>
<dbReference type="InterPro" id="IPR009430">
    <property type="entry name" value="GvpL/GvpF"/>
</dbReference>
<evidence type="ECO:0000313" key="4">
    <source>
        <dbReference type="EMBL" id="MFD2627987.1"/>
    </source>
</evidence>
<dbReference type="PANTHER" id="PTHR36852:SF1">
    <property type="entry name" value="PROTEIN GVPL 2"/>
    <property type="match status" value="1"/>
</dbReference>
<evidence type="ECO:0000256" key="1">
    <source>
        <dbReference type="ARBA" id="ARBA00022987"/>
    </source>
</evidence>
<dbReference type="Pfam" id="PF06386">
    <property type="entry name" value="GvpL_GvpF"/>
    <property type="match status" value="1"/>
</dbReference>
<dbReference type="Proteomes" id="UP001597451">
    <property type="component" value="Unassembled WGS sequence"/>
</dbReference>
<reference evidence="5" key="1">
    <citation type="journal article" date="2019" name="Int. J. Syst. Evol. Microbiol.">
        <title>The Global Catalogue of Microorganisms (GCM) 10K type strain sequencing project: providing services to taxonomists for standard genome sequencing and annotation.</title>
        <authorList>
            <consortium name="The Broad Institute Genomics Platform"/>
            <consortium name="The Broad Institute Genome Sequencing Center for Infectious Disease"/>
            <person name="Wu L."/>
            <person name="Ma J."/>
        </authorList>
    </citation>
    <scope>NUCLEOTIDE SEQUENCE [LARGE SCALE GENOMIC DNA]</scope>
    <source>
        <strain evidence="5">TISTR 1858</strain>
    </source>
</reference>
<dbReference type="RefSeq" id="WP_379560669.1">
    <property type="nucleotide sequence ID" value="NZ_JBHUMX010000008.1"/>
</dbReference>
<dbReference type="EMBL" id="JBHUMX010000008">
    <property type="protein sequence ID" value="MFD2627987.1"/>
    <property type="molecule type" value="Genomic_DNA"/>
</dbReference>
<proteinExistence type="inferred from homology"/>
<gene>
    <name evidence="4" type="ORF">ACFSUN_04145</name>
</gene>
<keyword evidence="1" id="KW-0304">Gas vesicle</keyword>